<dbReference type="EMBL" id="KI669128">
    <property type="protein sequence ID" value="ETN69324.1"/>
    <property type="molecule type" value="Genomic_DNA"/>
</dbReference>
<feature type="non-terminal residue" evidence="2">
    <location>
        <position position="1"/>
    </location>
</feature>
<feature type="compositionally biased region" description="Low complexity" evidence="1">
    <location>
        <begin position="19"/>
        <end position="36"/>
    </location>
</feature>
<protein>
    <submittedName>
        <fullName evidence="2">Uncharacterized protein</fullName>
    </submittedName>
</protein>
<dbReference type="Proteomes" id="UP000053676">
    <property type="component" value="Unassembled WGS sequence"/>
</dbReference>
<evidence type="ECO:0000313" key="3">
    <source>
        <dbReference type="Proteomes" id="UP000053676"/>
    </source>
</evidence>
<evidence type="ECO:0000313" key="2">
    <source>
        <dbReference type="EMBL" id="ETN69324.1"/>
    </source>
</evidence>
<organism evidence="2 3">
    <name type="scientific">Necator americanus</name>
    <name type="common">Human hookworm</name>
    <dbReference type="NCBI Taxonomy" id="51031"/>
    <lineage>
        <taxon>Eukaryota</taxon>
        <taxon>Metazoa</taxon>
        <taxon>Ecdysozoa</taxon>
        <taxon>Nematoda</taxon>
        <taxon>Chromadorea</taxon>
        <taxon>Rhabditida</taxon>
        <taxon>Rhabditina</taxon>
        <taxon>Rhabditomorpha</taxon>
        <taxon>Strongyloidea</taxon>
        <taxon>Ancylostomatidae</taxon>
        <taxon>Bunostominae</taxon>
        <taxon>Necator</taxon>
    </lineage>
</organism>
<proteinExistence type="predicted"/>
<feature type="non-terminal residue" evidence="2">
    <location>
        <position position="53"/>
    </location>
</feature>
<feature type="region of interest" description="Disordered" evidence="1">
    <location>
        <begin position="19"/>
        <end position="53"/>
    </location>
</feature>
<reference evidence="3" key="1">
    <citation type="journal article" date="2014" name="Nat. Genet.">
        <title>Genome of the human hookworm Necator americanus.</title>
        <authorList>
            <person name="Tang Y.T."/>
            <person name="Gao X."/>
            <person name="Rosa B.A."/>
            <person name="Abubucker S."/>
            <person name="Hallsworth-Pepin K."/>
            <person name="Martin J."/>
            <person name="Tyagi R."/>
            <person name="Heizer E."/>
            <person name="Zhang X."/>
            <person name="Bhonagiri-Palsikar V."/>
            <person name="Minx P."/>
            <person name="Warren W.C."/>
            <person name="Wang Q."/>
            <person name="Zhan B."/>
            <person name="Hotez P.J."/>
            <person name="Sternberg P.W."/>
            <person name="Dougall A."/>
            <person name="Gaze S.T."/>
            <person name="Mulvenna J."/>
            <person name="Sotillo J."/>
            <person name="Ranganathan S."/>
            <person name="Rabelo E.M."/>
            <person name="Wilson R.K."/>
            <person name="Felgner P.L."/>
            <person name="Bethony J."/>
            <person name="Hawdon J.M."/>
            <person name="Gasser R.B."/>
            <person name="Loukas A."/>
            <person name="Mitreva M."/>
        </authorList>
    </citation>
    <scope>NUCLEOTIDE SEQUENCE [LARGE SCALE GENOMIC DNA]</scope>
</reference>
<name>W2SI54_NECAM</name>
<sequence length="53" mass="5681">ALGIQADDVLLVRLLGPTTQSAQVPSSSQPQTTHSSVNVPNNERLTELIRSIK</sequence>
<dbReference type="STRING" id="51031.W2SI54"/>
<gene>
    <name evidence="2" type="ORF">NECAME_05307</name>
</gene>
<dbReference type="KEGG" id="nai:NECAME_05307"/>
<accession>W2SI54</accession>
<dbReference type="AlphaFoldDB" id="W2SI54"/>
<keyword evidence="3" id="KW-1185">Reference proteome</keyword>
<evidence type="ECO:0000256" key="1">
    <source>
        <dbReference type="SAM" id="MobiDB-lite"/>
    </source>
</evidence>